<reference evidence="2 3" key="1">
    <citation type="submission" date="2024-03" db="EMBL/GenBank/DDBJ databases">
        <title>Natural products discovery in diverse microorganisms through a two-stage MS feature dereplication strategy.</title>
        <authorList>
            <person name="Zhang R."/>
        </authorList>
    </citation>
    <scope>NUCLEOTIDE SEQUENCE [LARGE SCALE GENOMIC DNA]</scope>
    <source>
        <strain evidence="2 3">18930</strain>
    </source>
</reference>
<dbReference type="InterPro" id="IPR010310">
    <property type="entry name" value="T7SS_ESAT-6-like"/>
</dbReference>
<proteinExistence type="predicted"/>
<dbReference type="Pfam" id="PF06013">
    <property type="entry name" value="WXG100"/>
    <property type="match status" value="1"/>
</dbReference>
<sequence>MDVDPAALSNVAHALTSIADELQQGLTAMSTDVEKTIGDHWLGAAANDHQSRWSALHDGGVLVVRQLEELINGLSLSGSDYQSTESANTTSIRHLNLD</sequence>
<evidence type="ECO:0000256" key="1">
    <source>
        <dbReference type="SAM" id="MobiDB-lite"/>
    </source>
</evidence>
<dbReference type="RefSeq" id="WP_338890627.1">
    <property type="nucleotide sequence ID" value="NZ_CP147846.1"/>
</dbReference>
<dbReference type="Proteomes" id="UP001432000">
    <property type="component" value="Chromosome"/>
</dbReference>
<feature type="region of interest" description="Disordered" evidence="1">
    <location>
        <begin position="79"/>
        <end position="98"/>
    </location>
</feature>
<accession>A0ABZ2PKI9</accession>
<dbReference type="Gene3D" id="1.10.287.1060">
    <property type="entry name" value="ESAT-6-like"/>
    <property type="match status" value="1"/>
</dbReference>
<dbReference type="EMBL" id="CP147846">
    <property type="protein sequence ID" value="WXG69690.1"/>
    <property type="molecule type" value="Genomic_DNA"/>
</dbReference>
<gene>
    <name evidence="2" type="ORF">WDS16_03800</name>
</gene>
<protein>
    <submittedName>
        <fullName evidence="2">WXG100 family type VII secretion target</fullName>
    </submittedName>
</protein>
<keyword evidence="3" id="KW-1185">Reference proteome</keyword>
<dbReference type="InterPro" id="IPR036689">
    <property type="entry name" value="ESAT-6-like_sf"/>
</dbReference>
<evidence type="ECO:0000313" key="3">
    <source>
        <dbReference type="Proteomes" id="UP001432000"/>
    </source>
</evidence>
<organism evidence="2 3">
    <name type="scientific">Rhodococcus sovatensis</name>
    <dbReference type="NCBI Taxonomy" id="1805840"/>
    <lineage>
        <taxon>Bacteria</taxon>
        <taxon>Bacillati</taxon>
        <taxon>Actinomycetota</taxon>
        <taxon>Actinomycetes</taxon>
        <taxon>Mycobacteriales</taxon>
        <taxon>Nocardiaceae</taxon>
        <taxon>Rhodococcus</taxon>
    </lineage>
</organism>
<name>A0ABZ2PKI9_9NOCA</name>
<dbReference type="SUPFAM" id="SSF140453">
    <property type="entry name" value="EsxAB dimer-like"/>
    <property type="match status" value="1"/>
</dbReference>
<evidence type="ECO:0000313" key="2">
    <source>
        <dbReference type="EMBL" id="WXG69690.1"/>
    </source>
</evidence>